<protein>
    <recommendedName>
        <fullName evidence="3">DUF2071 domain-containing protein</fullName>
    </recommendedName>
</protein>
<evidence type="ECO:0000313" key="2">
    <source>
        <dbReference type="Proteomes" id="UP001214441"/>
    </source>
</evidence>
<organism evidence="1 2">
    <name type="scientific">Streptomyces iconiensis</name>
    <dbReference type="NCBI Taxonomy" id="1384038"/>
    <lineage>
        <taxon>Bacteria</taxon>
        <taxon>Bacillati</taxon>
        <taxon>Actinomycetota</taxon>
        <taxon>Actinomycetes</taxon>
        <taxon>Kitasatosporales</taxon>
        <taxon>Streptomycetaceae</taxon>
        <taxon>Streptomyces</taxon>
    </lineage>
</organism>
<dbReference type="Proteomes" id="UP001214441">
    <property type="component" value="Unassembled WGS sequence"/>
</dbReference>
<name>A0ABT7A244_9ACTN</name>
<keyword evidence="2" id="KW-1185">Reference proteome</keyword>
<accession>A0ABT7A244</accession>
<reference evidence="1 2" key="1">
    <citation type="submission" date="2023-05" db="EMBL/GenBank/DDBJ databases">
        <title>Streptantibioticus silvisoli sp. nov., acidotolerant actinomycetes 1 from pine litter.</title>
        <authorList>
            <person name="Swiecimska M."/>
            <person name="Golinska P."/>
            <person name="Sangal V."/>
            <person name="Wachnowicz B."/>
            <person name="Goodfellow M."/>
        </authorList>
    </citation>
    <scope>NUCLEOTIDE SEQUENCE [LARGE SCALE GENOMIC DNA]</scope>
    <source>
        <strain evidence="1 2">DSM 42109</strain>
    </source>
</reference>
<comment type="caution">
    <text evidence="1">The sequence shown here is derived from an EMBL/GenBank/DDBJ whole genome shotgun (WGS) entry which is preliminary data.</text>
</comment>
<dbReference type="EMBL" id="JANCPR020000029">
    <property type="protein sequence ID" value="MDJ1135407.1"/>
    <property type="molecule type" value="Genomic_DNA"/>
</dbReference>
<sequence length="297" mass="33037">MTGRLAPLPEHRYVNHPGWRLRWAQFAHVTQPLWQHLGLVCDVDFGELWYVRADLPDSTCLLISGPTNSPHHLDHRHGWLVTHQEDSSGPTYGVLYNSCPGQPDGPHRHFGAEVEPMLFAIDAYCAEMGIALPRPAPHNPRSLAPRRLSLTGRLPAAELDSRTRAEIFAHAAEVDFQPTSLGATALVPLGDAVYRVVVQDRYRARVDLRWCQEQPEYLAEWASPAQDAVVRLPWTGSDLSVLRRALGLLRCRRVRLLRHAAKPEPPSGPVRKGRLGVGNRTVVRGGGLTTEGTRRSG</sequence>
<dbReference type="RefSeq" id="WP_274043137.1">
    <property type="nucleotide sequence ID" value="NZ_JANCPR020000029.1"/>
</dbReference>
<evidence type="ECO:0008006" key="3">
    <source>
        <dbReference type="Google" id="ProtNLM"/>
    </source>
</evidence>
<proteinExistence type="predicted"/>
<gene>
    <name evidence="1" type="ORF">NMN56_026260</name>
</gene>
<evidence type="ECO:0000313" key="1">
    <source>
        <dbReference type="EMBL" id="MDJ1135407.1"/>
    </source>
</evidence>